<dbReference type="SMART" id="SM00382">
    <property type="entry name" value="AAA"/>
    <property type="match status" value="1"/>
</dbReference>
<keyword evidence="8" id="KW-1185">Reference proteome</keyword>
<accession>A0ABT8R1M1</accession>
<protein>
    <submittedName>
        <fullName evidence="7">ABC transporter ATP-binding protein</fullName>
    </submittedName>
</protein>
<comment type="similarity">
    <text evidence="1">Belongs to the ABC transporter superfamily.</text>
</comment>
<evidence type="ECO:0000256" key="2">
    <source>
        <dbReference type="ARBA" id="ARBA00022448"/>
    </source>
</evidence>
<feature type="domain" description="ABC transporter" evidence="6">
    <location>
        <begin position="7"/>
        <end position="234"/>
    </location>
</feature>
<organism evidence="7 8">
    <name type="scientific">Rhodocytophaga aerolata</name>
    <dbReference type="NCBI Taxonomy" id="455078"/>
    <lineage>
        <taxon>Bacteria</taxon>
        <taxon>Pseudomonadati</taxon>
        <taxon>Bacteroidota</taxon>
        <taxon>Cytophagia</taxon>
        <taxon>Cytophagales</taxon>
        <taxon>Rhodocytophagaceae</taxon>
        <taxon>Rhodocytophaga</taxon>
    </lineage>
</organism>
<sequence length="311" mass="34454">MHTSPLITIQAITKSFKGVKAVDNLTLSVGYNEYVALLGPNGAGKTTLVEMIEGLQKPDSGSITIQGKTWQKDAAFLRTIMGISLQETKFTDKMTVSEVLDLFGSFYKLGKKVTRQILQTIRLEEKAKAYVVTLSGGQRQKLALGVAMLNNPQLLLLDEPTTGLDPNARREIWDILMQLKKERGTSMILTTHYMEEAAYLCDRIVIIDKGKILADDTLATLLTSYDPGEVIAFQVSSPLATNSLYEIRGVKDVHWIEEGVKGMLTVESITHTLPVLLNLVESSGNTITSFESRKKTLDDLFRTMTGRSLHE</sequence>
<dbReference type="InterPro" id="IPR003439">
    <property type="entry name" value="ABC_transporter-like_ATP-bd"/>
</dbReference>
<name>A0ABT8R1M1_9BACT</name>
<dbReference type="EMBL" id="JAUKPO010000001">
    <property type="protein sequence ID" value="MDO1445284.1"/>
    <property type="molecule type" value="Genomic_DNA"/>
</dbReference>
<evidence type="ECO:0000256" key="1">
    <source>
        <dbReference type="ARBA" id="ARBA00005417"/>
    </source>
</evidence>
<dbReference type="Pfam" id="PF00005">
    <property type="entry name" value="ABC_tran"/>
    <property type="match status" value="1"/>
</dbReference>
<dbReference type="PROSITE" id="PS00211">
    <property type="entry name" value="ABC_TRANSPORTER_1"/>
    <property type="match status" value="1"/>
</dbReference>
<evidence type="ECO:0000256" key="3">
    <source>
        <dbReference type="ARBA" id="ARBA00022458"/>
    </source>
</evidence>
<dbReference type="RefSeq" id="WP_302036073.1">
    <property type="nucleotide sequence ID" value="NZ_JAUKPO010000001.1"/>
</dbReference>
<keyword evidence="3" id="KW-0536">Nodulation</keyword>
<dbReference type="GO" id="GO:0005524">
    <property type="term" value="F:ATP binding"/>
    <property type="evidence" value="ECO:0007669"/>
    <property type="project" value="UniProtKB-KW"/>
</dbReference>
<dbReference type="Proteomes" id="UP001168528">
    <property type="component" value="Unassembled WGS sequence"/>
</dbReference>
<evidence type="ECO:0000313" key="7">
    <source>
        <dbReference type="EMBL" id="MDO1445284.1"/>
    </source>
</evidence>
<dbReference type="Gene3D" id="3.40.50.300">
    <property type="entry name" value="P-loop containing nucleotide triphosphate hydrolases"/>
    <property type="match status" value="1"/>
</dbReference>
<keyword evidence="5 7" id="KW-0067">ATP-binding</keyword>
<gene>
    <name evidence="7" type="ORF">Q0590_03430</name>
</gene>
<evidence type="ECO:0000256" key="5">
    <source>
        <dbReference type="ARBA" id="ARBA00022840"/>
    </source>
</evidence>
<proteinExistence type="inferred from homology"/>
<evidence type="ECO:0000313" key="8">
    <source>
        <dbReference type="Proteomes" id="UP001168528"/>
    </source>
</evidence>
<dbReference type="SUPFAM" id="SSF52540">
    <property type="entry name" value="P-loop containing nucleoside triphosphate hydrolases"/>
    <property type="match status" value="1"/>
</dbReference>
<dbReference type="CDD" id="cd03230">
    <property type="entry name" value="ABC_DR_subfamily_A"/>
    <property type="match status" value="1"/>
</dbReference>
<dbReference type="PANTHER" id="PTHR42711:SF5">
    <property type="entry name" value="ABC TRANSPORTER ATP-BINDING PROTEIN NATA"/>
    <property type="match status" value="1"/>
</dbReference>
<reference evidence="7" key="1">
    <citation type="submission" date="2023-07" db="EMBL/GenBank/DDBJ databases">
        <title>The genome sequence of Rhodocytophaga aerolata KACC 12507.</title>
        <authorList>
            <person name="Zhang X."/>
        </authorList>
    </citation>
    <scope>NUCLEOTIDE SEQUENCE</scope>
    <source>
        <strain evidence="7">KACC 12507</strain>
    </source>
</reference>
<dbReference type="PANTHER" id="PTHR42711">
    <property type="entry name" value="ABC TRANSPORTER ATP-BINDING PROTEIN"/>
    <property type="match status" value="1"/>
</dbReference>
<keyword evidence="4" id="KW-0547">Nucleotide-binding</keyword>
<comment type="caution">
    <text evidence="7">The sequence shown here is derived from an EMBL/GenBank/DDBJ whole genome shotgun (WGS) entry which is preliminary data.</text>
</comment>
<evidence type="ECO:0000256" key="4">
    <source>
        <dbReference type="ARBA" id="ARBA00022741"/>
    </source>
</evidence>
<dbReference type="PROSITE" id="PS50893">
    <property type="entry name" value="ABC_TRANSPORTER_2"/>
    <property type="match status" value="1"/>
</dbReference>
<evidence type="ECO:0000259" key="6">
    <source>
        <dbReference type="PROSITE" id="PS50893"/>
    </source>
</evidence>
<keyword evidence="2" id="KW-0813">Transport</keyword>
<dbReference type="InterPro" id="IPR003593">
    <property type="entry name" value="AAA+_ATPase"/>
</dbReference>
<dbReference type="InterPro" id="IPR017871">
    <property type="entry name" value="ABC_transporter-like_CS"/>
</dbReference>
<dbReference type="InterPro" id="IPR027417">
    <property type="entry name" value="P-loop_NTPase"/>
</dbReference>
<dbReference type="InterPro" id="IPR050763">
    <property type="entry name" value="ABC_transporter_ATP-binding"/>
</dbReference>